<dbReference type="SUPFAM" id="SSF48403">
    <property type="entry name" value="Ankyrin repeat"/>
    <property type="match status" value="1"/>
</dbReference>
<evidence type="ECO:0000256" key="1">
    <source>
        <dbReference type="PROSITE-ProRule" id="PRU00023"/>
    </source>
</evidence>
<accession>A0AA97KWZ2</accession>
<dbReference type="InterPro" id="IPR002110">
    <property type="entry name" value="Ankyrin_rpt"/>
</dbReference>
<dbReference type="PANTHER" id="PTHR24192">
    <property type="entry name" value="ANKYRIN REPEAT DOMAIN 40"/>
    <property type="match status" value="1"/>
</dbReference>
<dbReference type="PROSITE" id="PS50088">
    <property type="entry name" value="ANK_REPEAT"/>
    <property type="match status" value="2"/>
</dbReference>
<proteinExistence type="predicted"/>
<dbReference type="SMART" id="SM00248">
    <property type="entry name" value="ANK"/>
    <property type="match status" value="2"/>
</dbReference>
<protein>
    <submittedName>
        <fullName evidence="3">Ankyrin repeat domain-containing protein 40-like isoform X1</fullName>
    </submittedName>
</protein>
<dbReference type="PANTHER" id="PTHR24192:SF3">
    <property type="entry name" value="ANKYRIN REPEAT DOMAIN 40"/>
    <property type="match status" value="1"/>
</dbReference>
<dbReference type="InterPro" id="IPR039195">
    <property type="entry name" value="ANKRD40"/>
</dbReference>
<organism evidence="2 3">
    <name type="scientific">Eublepharis macularius</name>
    <name type="common">Leopard gecko</name>
    <name type="synonym">Cyrtodactylus macularius</name>
    <dbReference type="NCBI Taxonomy" id="481883"/>
    <lineage>
        <taxon>Eukaryota</taxon>
        <taxon>Metazoa</taxon>
        <taxon>Chordata</taxon>
        <taxon>Craniata</taxon>
        <taxon>Vertebrata</taxon>
        <taxon>Euteleostomi</taxon>
        <taxon>Lepidosauria</taxon>
        <taxon>Squamata</taxon>
        <taxon>Bifurcata</taxon>
        <taxon>Gekkota</taxon>
        <taxon>Eublepharidae</taxon>
        <taxon>Eublepharinae</taxon>
        <taxon>Eublepharis</taxon>
    </lineage>
</organism>
<reference evidence="3" key="1">
    <citation type="submission" date="2025-08" db="UniProtKB">
        <authorList>
            <consortium name="RefSeq"/>
        </authorList>
    </citation>
    <scope>IDENTIFICATION</scope>
    <source>
        <tissue evidence="3">Blood</tissue>
    </source>
</reference>
<dbReference type="Gene3D" id="1.25.40.20">
    <property type="entry name" value="Ankyrin repeat-containing domain"/>
    <property type="match status" value="1"/>
</dbReference>
<gene>
    <name evidence="3" type="primary">LOC129328600</name>
</gene>
<dbReference type="GeneID" id="129328600"/>
<evidence type="ECO:0000313" key="2">
    <source>
        <dbReference type="Proteomes" id="UP001190640"/>
    </source>
</evidence>
<dbReference type="InterPro" id="IPR036770">
    <property type="entry name" value="Ankyrin_rpt-contain_sf"/>
</dbReference>
<sequence length="350" mass="38790">MSSPLEERLREAAARGELEDVQALLQKGVDVNARDESNGWTCLHWACKRNHIQVVLYLLACGADKEIVTNEGDQAAYLTSKAEIKRMLGVEDDNQEESNLSLPVVANSLTNPLFPCQEMEKVPSISAPQDTSTVISEGDSTPCLSATHEDKDCKSSSLHNETELAEQGCSEGVCGFPTGMGPSEGTKHSVHNCPVYTSSMFHRTLFTSAASMQHIPQRANSSCTDTALPWQPLLLTGTYPYNTQELVLKVRVQNSKEDDFIEIELNRQELTYPDLLRVSSSELGVNPEQVKKIRKLPNTLVRKDEDVARLQDFQELELVLGKTIRSSFTNVAASLIERPCYNIKAAKLTY</sequence>
<evidence type="ECO:0000313" key="3">
    <source>
        <dbReference type="RefSeq" id="XP_054833746.1"/>
    </source>
</evidence>
<dbReference type="KEGG" id="emc:129328600"/>
<keyword evidence="2" id="KW-1185">Reference proteome</keyword>
<dbReference type="Pfam" id="PF13637">
    <property type="entry name" value="Ank_4"/>
    <property type="match status" value="1"/>
</dbReference>
<dbReference type="AlphaFoldDB" id="A0AA97KWZ2"/>
<dbReference type="RefSeq" id="XP_054833746.1">
    <property type="nucleotide sequence ID" value="XM_054977771.1"/>
</dbReference>
<feature type="repeat" description="ANK" evidence="1">
    <location>
        <begin position="38"/>
        <end position="70"/>
    </location>
</feature>
<name>A0AA97KWZ2_EUBMA</name>
<feature type="repeat" description="ANK" evidence="1">
    <location>
        <begin position="9"/>
        <end position="36"/>
    </location>
</feature>
<keyword evidence="1" id="KW-0040">ANK repeat</keyword>
<dbReference type="PROSITE" id="PS50297">
    <property type="entry name" value="ANK_REP_REGION"/>
    <property type="match status" value="1"/>
</dbReference>
<dbReference type="Proteomes" id="UP001190640">
    <property type="component" value="Chromosome 4"/>
</dbReference>